<feature type="region of interest" description="Disordered" evidence="1">
    <location>
        <begin position="253"/>
        <end position="276"/>
    </location>
</feature>
<gene>
    <name evidence="2" type="ORF">SISNIDRAFT_482943</name>
</gene>
<dbReference type="Proteomes" id="UP000076722">
    <property type="component" value="Unassembled WGS sequence"/>
</dbReference>
<organism evidence="2 3">
    <name type="scientific">Sistotremastrum niveocremeum HHB9708</name>
    <dbReference type="NCBI Taxonomy" id="1314777"/>
    <lineage>
        <taxon>Eukaryota</taxon>
        <taxon>Fungi</taxon>
        <taxon>Dikarya</taxon>
        <taxon>Basidiomycota</taxon>
        <taxon>Agaricomycotina</taxon>
        <taxon>Agaricomycetes</taxon>
        <taxon>Sistotremastrales</taxon>
        <taxon>Sistotremastraceae</taxon>
        <taxon>Sertulicium</taxon>
        <taxon>Sertulicium niveocremeum</taxon>
    </lineage>
</organism>
<accession>A0A164XWS6</accession>
<proteinExistence type="predicted"/>
<reference evidence="2 3" key="1">
    <citation type="journal article" date="2016" name="Mol. Biol. Evol.">
        <title>Comparative Genomics of Early-Diverging Mushroom-Forming Fungi Provides Insights into the Origins of Lignocellulose Decay Capabilities.</title>
        <authorList>
            <person name="Nagy L.G."/>
            <person name="Riley R."/>
            <person name="Tritt A."/>
            <person name="Adam C."/>
            <person name="Daum C."/>
            <person name="Floudas D."/>
            <person name="Sun H."/>
            <person name="Yadav J.S."/>
            <person name="Pangilinan J."/>
            <person name="Larsson K.H."/>
            <person name="Matsuura K."/>
            <person name="Barry K."/>
            <person name="Labutti K."/>
            <person name="Kuo R."/>
            <person name="Ohm R.A."/>
            <person name="Bhattacharya S.S."/>
            <person name="Shirouzu T."/>
            <person name="Yoshinaga Y."/>
            <person name="Martin F.M."/>
            <person name="Grigoriev I.V."/>
            <person name="Hibbett D.S."/>
        </authorList>
    </citation>
    <scope>NUCLEOTIDE SEQUENCE [LARGE SCALE GENOMIC DNA]</scope>
    <source>
        <strain evidence="2 3">HHB9708</strain>
    </source>
</reference>
<name>A0A164XWS6_9AGAM</name>
<evidence type="ECO:0000313" key="2">
    <source>
        <dbReference type="EMBL" id="KZS96368.1"/>
    </source>
</evidence>
<sequence length="391" mass="43667">MSSQALTLVDDRVFISTGLEGPAGPAQIFAQHLLYHGHGFPSWTPSPNTYVLVPGDLGYIDGDGRFIRLFNVMLSKDAPENQRDAHSPPDGFQPFQPFEAGMDWSTNLLLSIQSESGPKLFTGRTHRSRAAAASASAPASLLQLGASFSFSRSRYHSAALRARDWIKYDMTARYSCALAEYIVCNLELWKKVIHEIMRDYISLSDLVFITGCSNTREWEVGTFDSNYSQFGVGMQVQGIADISLSNERLFEHAASSKSGPDSLRARPPRQEVPWNEDSIFSDRDQTVFLKGWRIKERKASPLRRLKGGAGPHTLPKNPDQDNDDNGRSIAIDTFPHAEESNQRLTIYDEVMDHYLNCSDADVVLTHDDEIGLISKAITFCLYLKARKIQAD</sequence>
<dbReference type="OrthoDB" id="3222453at2759"/>
<feature type="region of interest" description="Disordered" evidence="1">
    <location>
        <begin position="303"/>
        <end position="329"/>
    </location>
</feature>
<evidence type="ECO:0000256" key="1">
    <source>
        <dbReference type="SAM" id="MobiDB-lite"/>
    </source>
</evidence>
<dbReference type="STRING" id="1314777.A0A164XWS6"/>
<dbReference type="AlphaFoldDB" id="A0A164XWS6"/>
<protein>
    <submittedName>
        <fullName evidence="2">Uncharacterized protein</fullName>
    </submittedName>
</protein>
<keyword evidence="3" id="KW-1185">Reference proteome</keyword>
<dbReference type="EMBL" id="KV419399">
    <property type="protein sequence ID" value="KZS96368.1"/>
    <property type="molecule type" value="Genomic_DNA"/>
</dbReference>
<evidence type="ECO:0000313" key="3">
    <source>
        <dbReference type="Proteomes" id="UP000076722"/>
    </source>
</evidence>